<dbReference type="InterPro" id="IPR050218">
    <property type="entry name" value="LptD"/>
</dbReference>
<evidence type="ECO:0000256" key="3">
    <source>
        <dbReference type="SAM" id="MobiDB-lite"/>
    </source>
</evidence>
<dbReference type="Pfam" id="PF04453">
    <property type="entry name" value="LptD"/>
    <property type="match status" value="1"/>
</dbReference>
<keyword evidence="2" id="KW-0472">Membrane</keyword>
<gene>
    <name evidence="2 5" type="primary">lptD</name>
    <name evidence="5" type="ORF">CRENPOLYSF2_780010</name>
</gene>
<feature type="region of interest" description="Disordered" evidence="3">
    <location>
        <begin position="165"/>
        <end position="203"/>
    </location>
</feature>
<evidence type="ECO:0000256" key="2">
    <source>
        <dbReference type="HAMAP-Rule" id="MF_01411"/>
    </source>
</evidence>
<feature type="domain" description="LptD C-terminal" evidence="4">
    <location>
        <begin position="552"/>
        <end position="999"/>
    </location>
</feature>
<dbReference type="PANTHER" id="PTHR30189:SF1">
    <property type="entry name" value="LPS-ASSEMBLY PROTEIN LPTD"/>
    <property type="match status" value="1"/>
</dbReference>
<dbReference type="EMBL" id="FUKJ01000444">
    <property type="protein sequence ID" value="SJM95898.1"/>
    <property type="molecule type" value="Genomic_DNA"/>
</dbReference>
<comment type="subunit">
    <text evidence="2">Component of the lipopolysaccharide transport and assembly complex. Interacts with LptE and LptA.</text>
</comment>
<evidence type="ECO:0000313" key="6">
    <source>
        <dbReference type="Proteomes" id="UP000195442"/>
    </source>
</evidence>
<reference evidence="6" key="1">
    <citation type="submission" date="2017-02" db="EMBL/GenBank/DDBJ databases">
        <authorList>
            <person name="Daims H."/>
        </authorList>
    </citation>
    <scope>NUCLEOTIDE SEQUENCE [LARGE SCALE GENOMIC DNA]</scope>
</reference>
<dbReference type="GO" id="GO:0043165">
    <property type="term" value="P:Gram-negative-bacterium-type cell outer membrane assembly"/>
    <property type="evidence" value="ECO:0007669"/>
    <property type="project" value="UniProtKB-UniRule"/>
</dbReference>
<evidence type="ECO:0000256" key="1">
    <source>
        <dbReference type="ARBA" id="ARBA00023237"/>
    </source>
</evidence>
<keyword evidence="1 2" id="KW-0998">Cell outer membrane</keyword>
<sequence precursor="true">MVRRLFWVFLPTLLSQVSLASDAAWNCQQDKNSKEWVCVGDKKPVAPPNTIQRSSDKPRVNNNESAIVAPVTQPIPVKLVELAPTQAEPIKRIEPPAVVKTESPIAPPSDTESINSAPVAISKAVEEKPALPVETVKEAIKVAPPAIIKTVEPVAPAIAEPVQVPDLQAQPGDSKTAQDETPAAAEKTAVAETKPAKSSDVPGWHCGADGEKDGWDCKLVGADPKGKPQVVKANDDDFGWRLLNPVFDHQEENIFSNLNDRFPVDPWAGCGIEMSAQRKKPTDKKLREESPLDLNSNYSEIFDNQVGNYVGNVDISRADQRASSHAAHYDTVSEILDLHGDVFYSEDEIGMYTDSATLKLASDEARLRDALFISPTTPIRGRAKAIYRDNKFLSRYRDAAYTSCRPGNQDWAVHASELKLNKETGKGAAKNAWLEFKGFPVFYSPYLSFPMDDRRMTGFLAPVFGNTRSNGFDFSTPFYWNIAPNYDATLRPRYLMERGILLGGDFNYLTQSSHGTFSGEYLPNDGKYAGNANTNTAGKPSGESENPYYNKARYQFSLNNTTQFSPKISSHLDLNYVSDKNYFSDLGNSLSFSNFRFIKSFADLKYIDKGISLTGQVVNYQRVDENLTGISIPYRKLPQINLALDHAFEAMAMPLYTELDSEYVYFQHIDSVEPRNATITPLPESPSPVDPVTVINTQRETTLPEGQRLNIKPSVSLPWKTDSAYVTPKLSLQYTQYLLNNQGASNPSTVSRVLPILSVDSGLYLERDLDIASTTLKHTLEPRLFYLYIPRTDQKDIPLFDSGLYDFRFNSMFRENRFSGTDRVQDANQITLALTSRLIDPATGLEKLKLNIGNILYFQDREVSLAYWDQNGLLQERLPEKTAFKQQRFSNVVAEASSELNEHFSVDTGLQWNPRTNYMERGNIGLHFVNQPGELVNLAFQYRRDDSKCRTSDDATATAPATPGCKDVNGSAIDPNSDATRNDIILTDASLRWPIYDDWYGIGRWQYSWLYGRTQEAFLGFEKENCCWRFRIIGRRYFNGLTNPSASGLSAVDLNTAQAQTGVFFQIELKGLTGIGQKLDDFFEKNIYGYQKPQK</sequence>
<name>A0A1R4HI19_9GAMM</name>
<dbReference type="Proteomes" id="UP000195442">
    <property type="component" value="Unassembled WGS sequence"/>
</dbReference>
<comment type="similarity">
    <text evidence="2">Belongs to the LptD family.</text>
</comment>
<comment type="subcellular location">
    <subcellularLocation>
        <location evidence="2">Cell outer membrane</location>
    </subcellularLocation>
</comment>
<dbReference type="InterPro" id="IPR007543">
    <property type="entry name" value="LptD_C"/>
</dbReference>
<dbReference type="OrthoDB" id="9760225at2"/>
<feature type="chain" id="PRO_5013404868" description="LPS-assembly protein LptD" evidence="2">
    <location>
        <begin position="21"/>
        <end position="1095"/>
    </location>
</feature>
<organism evidence="5 6">
    <name type="scientific">Crenothrix polyspora</name>
    <dbReference type="NCBI Taxonomy" id="360316"/>
    <lineage>
        <taxon>Bacteria</taxon>
        <taxon>Pseudomonadati</taxon>
        <taxon>Pseudomonadota</taxon>
        <taxon>Gammaproteobacteria</taxon>
        <taxon>Methylococcales</taxon>
        <taxon>Crenotrichaceae</taxon>
        <taxon>Crenothrix</taxon>
    </lineage>
</organism>
<keyword evidence="6" id="KW-1185">Reference proteome</keyword>
<comment type="caution">
    <text evidence="2">Lacks conserved residue(s) required for the propagation of feature annotation.</text>
</comment>
<feature type="region of interest" description="Disordered" evidence="3">
    <location>
        <begin position="951"/>
        <end position="973"/>
    </location>
</feature>
<dbReference type="InterPro" id="IPR020889">
    <property type="entry name" value="LipoPS_assembly_LptD"/>
</dbReference>
<proteinExistence type="inferred from homology"/>
<protein>
    <recommendedName>
        <fullName evidence="2">LPS-assembly protein LptD</fullName>
    </recommendedName>
</protein>
<accession>A0A1R4HI19</accession>
<dbReference type="AlphaFoldDB" id="A0A1R4HI19"/>
<dbReference type="HAMAP" id="MF_01411">
    <property type="entry name" value="LPS_assembly_LptD"/>
    <property type="match status" value="1"/>
</dbReference>
<dbReference type="GO" id="GO:0015920">
    <property type="term" value="P:lipopolysaccharide transport"/>
    <property type="evidence" value="ECO:0007669"/>
    <property type="project" value="InterPro"/>
</dbReference>
<evidence type="ECO:0000259" key="4">
    <source>
        <dbReference type="Pfam" id="PF04453"/>
    </source>
</evidence>
<feature type="signal peptide" evidence="2">
    <location>
        <begin position="1"/>
        <end position="20"/>
    </location>
</feature>
<dbReference type="PANTHER" id="PTHR30189">
    <property type="entry name" value="LPS-ASSEMBLY PROTEIN"/>
    <property type="match status" value="1"/>
</dbReference>
<dbReference type="GO" id="GO:1990351">
    <property type="term" value="C:transporter complex"/>
    <property type="evidence" value="ECO:0007669"/>
    <property type="project" value="TreeGrafter"/>
</dbReference>
<feature type="compositionally biased region" description="Low complexity" evidence="3">
    <location>
        <begin position="954"/>
        <end position="963"/>
    </location>
</feature>
<dbReference type="RefSeq" id="WP_087148436.1">
    <property type="nucleotide sequence ID" value="NZ_FUKJ01000444.1"/>
</dbReference>
<keyword evidence="2" id="KW-0732">Signal</keyword>
<comment type="function">
    <text evidence="2">Together with LptE, is involved in the assembly of lipopolysaccharide (LPS) at the surface of the outer membrane.</text>
</comment>
<dbReference type="GO" id="GO:0009279">
    <property type="term" value="C:cell outer membrane"/>
    <property type="evidence" value="ECO:0007669"/>
    <property type="project" value="UniProtKB-SubCell"/>
</dbReference>
<evidence type="ECO:0000313" key="5">
    <source>
        <dbReference type="EMBL" id="SJM95898.1"/>
    </source>
</evidence>
<feature type="compositionally biased region" description="Low complexity" evidence="3">
    <location>
        <begin position="180"/>
        <end position="193"/>
    </location>
</feature>